<keyword evidence="2 4" id="KW-0863">Zinc-finger</keyword>
<evidence type="ECO:0000313" key="8">
    <source>
        <dbReference type="Proteomes" id="UP000261520"/>
    </source>
</evidence>
<dbReference type="PROSITE" id="PS00518">
    <property type="entry name" value="ZF_RING_1"/>
    <property type="match status" value="1"/>
</dbReference>
<feature type="transmembrane region" description="Helical" evidence="5">
    <location>
        <begin position="49"/>
        <end position="71"/>
    </location>
</feature>
<dbReference type="InterPro" id="IPR001841">
    <property type="entry name" value="Znf_RING"/>
</dbReference>
<dbReference type="Ensembl" id="ENSPMGT00000029179.1">
    <property type="protein sequence ID" value="ENSPMGP00000027387.1"/>
    <property type="gene ID" value="ENSPMGG00000022101.1"/>
</dbReference>
<evidence type="ECO:0000259" key="6">
    <source>
        <dbReference type="PROSITE" id="PS50089"/>
    </source>
</evidence>
<dbReference type="PROSITE" id="PS50089">
    <property type="entry name" value="ZF_RING_2"/>
    <property type="match status" value="1"/>
</dbReference>
<keyword evidence="1" id="KW-0479">Metal-binding</keyword>
<accession>A0A3B4BCA1</accession>
<dbReference type="GO" id="GO:0008270">
    <property type="term" value="F:zinc ion binding"/>
    <property type="evidence" value="ECO:0007669"/>
    <property type="project" value="UniProtKB-KW"/>
</dbReference>
<keyword evidence="3" id="KW-0862">Zinc</keyword>
<dbReference type="Proteomes" id="UP000261520">
    <property type="component" value="Unplaced"/>
</dbReference>
<dbReference type="GO" id="GO:0061630">
    <property type="term" value="F:ubiquitin protein ligase activity"/>
    <property type="evidence" value="ECO:0007669"/>
    <property type="project" value="TreeGrafter"/>
</dbReference>
<evidence type="ECO:0000256" key="2">
    <source>
        <dbReference type="ARBA" id="ARBA00022771"/>
    </source>
</evidence>
<dbReference type="PANTHER" id="PTHR23327">
    <property type="entry name" value="RING FINGER PROTEIN 127"/>
    <property type="match status" value="1"/>
</dbReference>
<evidence type="ECO:0000256" key="3">
    <source>
        <dbReference type="ARBA" id="ARBA00022833"/>
    </source>
</evidence>
<keyword evidence="5" id="KW-0812">Transmembrane</keyword>
<evidence type="ECO:0000256" key="4">
    <source>
        <dbReference type="PROSITE-ProRule" id="PRU00175"/>
    </source>
</evidence>
<dbReference type="STRING" id="409849.ENSPMGP00000027387"/>
<keyword evidence="5" id="KW-1133">Transmembrane helix</keyword>
<dbReference type="InterPro" id="IPR013083">
    <property type="entry name" value="Znf_RING/FYVE/PHD"/>
</dbReference>
<feature type="domain" description="RING-type" evidence="6">
    <location>
        <begin position="3"/>
        <end position="30"/>
    </location>
</feature>
<evidence type="ECO:0000313" key="7">
    <source>
        <dbReference type="Ensembl" id="ENSPMGP00000027387.1"/>
    </source>
</evidence>
<dbReference type="InterPro" id="IPR017907">
    <property type="entry name" value="Znf_RING_CS"/>
</dbReference>
<protein>
    <recommendedName>
        <fullName evidence="6">RING-type domain-containing protein</fullName>
    </recommendedName>
</protein>
<dbReference type="Pfam" id="PF13923">
    <property type="entry name" value="zf-C3HC4_2"/>
    <property type="match status" value="1"/>
</dbReference>
<keyword evidence="5" id="KW-0472">Membrane</keyword>
<reference evidence="7" key="1">
    <citation type="submission" date="2025-08" db="UniProtKB">
        <authorList>
            <consortium name="Ensembl"/>
        </authorList>
    </citation>
    <scope>IDENTIFICATION</scope>
</reference>
<dbReference type="PANTHER" id="PTHR23327:SF6">
    <property type="entry name" value="LON PEPTIDASE N-TERMINAL DOMAIN AND RING FINGER PROTEIN 1 ISOFORM X1"/>
    <property type="match status" value="1"/>
</dbReference>
<evidence type="ECO:0000256" key="5">
    <source>
        <dbReference type="SAM" id="Phobius"/>
    </source>
</evidence>
<sequence>MPVTTPCGHTFCKNCMERSLDHNLRCPLCKQPLQEVTTRRHVTHITRGFPLVLMVFLCLFIFCLLSLSLLLQTHFGLKCSY</sequence>
<dbReference type="Gene3D" id="3.30.40.10">
    <property type="entry name" value="Zinc/RING finger domain, C3HC4 (zinc finger)"/>
    <property type="match status" value="1"/>
</dbReference>
<organism evidence="7 8">
    <name type="scientific">Periophthalmus magnuspinnatus</name>
    <dbReference type="NCBI Taxonomy" id="409849"/>
    <lineage>
        <taxon>Eukaryota</taxon>
        <taxon>Metazoa</taxon>
        <taxon>Chordata</taxon>
        <taxon>Craniata</taxon>
        <taxon>Vertebrata</taxon>
        <taxon>Euteleostomi</taxon>
        <taxon>Actinopterygii</taxon>
        <taxon>Neopterygii</taxon>
        <taxon>Teleostei</taxon>
        <taxon>Neoteleostei</taxon>
        <taxon>Acanthomorphata</taxon>
        <taxon>Gobiaria</taxon>
        <taxon>Gobiiformes</taxon>
        <taxon>Gobioidei</taxon>
        <taxon>Gobiidae</taxon>
        <taxon>Oxudercinae</taxon>
        <taxon>Periophthalmus</taxon>
    </lineage>
</organism>
<name>A0A3B4BCA1_9GOBI</name>
<reference evidence="7" key="2">
    <citation type="submission" date="2025-09" db="UniProtKB">
        <authorList>
            <consortium name="Ensembl"/>
        </authorList>
    </citation>
    <scope>IDENTIFICATION</scope>
</reference>
<keyword evidence="8" id="KW-1185">Reference proteome</keyword>
<proteinExistence type="predicted"/>
<dbReference type="SUPFAM" id="SSF57850">
    <property type="entry name" value="RING/U-box"/>
    <property type="match status" value="1"/>
</dbReference>
<dbReference type="AlphaFoldDB" id="A0A3B4BCA1"/>
<evidence type="ECO:0000256" key="1">
    <source>
        <dbReference type="ARBA" id="ARBA00022723"/>
    </source>
</evidence>